<dbReference type="SUPFAM" id="SSF57716">
    <property type="entry name" value="Glucocorticoid receptor-like (DNA-binding domain)"/>
    <property type="match status" value="1"/>
</dbReference>
<evidence type="ECO:0000259" key="4">
    <source>
        <dbReference type="PROSITE" id="PS50114"/>
    </source>
</evidence>
<keyword evidence="1" id="KW-0539">Nucleus</keyword>
<feature type="compositionally biased region" description="Basic residues" evidence="3">
    <location>
        <begin position="427"/>
        <end position="437"/>
    </location>
</feature>
<dbReference type="GO" id="GO:0006357">
    <property type="term" value="P:regulation of transcription by RNA polymerase II"/>
    <property type="evidence" value="ECO:0007669"/>
    <property type="project" value="TreeGrafter"/>
</dbReference>
<evidence type="ECO:0000313" key="6">
    <source>
        <dbReference type="Proteomes" id="UP000283210"/>
    </source>
</evidence>
<dbReference type="GO" id="GO:0007283">
    <property type="term" value="P:spermatogenesis"/>
    <property type="evidence" value="ECO:0007669"/>
    <property type="project" value="TreeGrafter"/>
</dbReference>
<keyword evidence="2" id="KW-0862">Zinc</keyword>
<feature type="region of interest" description="Disordered" evidence="3">
    <location>
        <begin position="423"/>
        <end position="453"/>
    </location>
</feature>
<gene>
    <name evidence="5" type="ORF">OJAV_G00008120</name>
</gene>
<dbReference type="GO" id="GO:0043565">
    <property type="term" value="F:sequence-specific DNA binding"/>
    <property type="evidence" value="ECO:0007669"/>
    <property type="project" value="InterPro"/>
</dbReference>
<evidence type="ECO:0000256" key="2">
    <source>
        <dbReference type="PROSITE-ProRule" id="PRU00094"/>
    </source>
</evidence>
<dbReference type="GO" id="GO:0008270">
    <property type="term" value="F:zinc ion binding"/>
    <property type="evidence" value="ECO:0007669"/>
    <property type="project" value="UniProtKB-KW"/>
</dbReference>
<dbReference type="Proteomes" id="UP000283210">
    <property type="component" value="Chromosome 1"/>
</dbReference>
<dbReference type="PROSITE" id="PS50114">
    <property type="entry name" value="GATA_ZN_FINGER_2"/>
    <property type="match status" value="1"/>
</dbReference>
<feature type="region of interest" description="Disordered" evidence="3">
    <location>
        <begin position="318"/>
        <end position="392"/>
    </location>
</feature>
<dbReference type="SMART" id="SM00401">
    <property type="entry name" value="ZnF_GATA"/>
    <property type="match status" value="1"/>
</dbReference>
<dbReference type="OMA" id="PCNELKT"/>
<dbReference type="PANTHER" id="PTHR47341">
    <property type="entry name" value="GATA-TYPE ZINC FINGER PROTEIN 1"/>
    <property type="match status" value="1"/>
</dbReference>
<dbReference type="Pfam" id="PF00320">
    <property type="entry name" value="GATA"/>
    <property type="match status" value="1"/>
</dbReference>
<dbReference type="GO" id="GO:0005634">
    <property type="term" value="C:nucleus"/>
    <property type="evidence" value="ECO:0007669"/>
    <property type="project" value="TreeGrafter"/>
</dbReference>
<dbReference type="GO" id="GO:0048599">
    <property type="term" value="P:oocyte development"/>
    <property type="evidence" value="ECO:0007669"/>
    <property type="project" value="TreeGrafter"/>
</dbReference>
<reference evidence="5 6" key="2">
    <citation type="submission" date="2019-01" db="EMBL/GenBank/DDBJ databases">
        <title>A chromosome length genome reference of the Java medaka (oryzias javanicus).</title>
        <authorList>
            <person name="Herpin A."/>
            <person name="Takehana Y."/>
            <person name="Naruse K."/>
            <person name="Ansai S."/>
            <person name="Kawaguchi M."/>
        </authorList>
    </citation>
    <scope>NUCLEOTIDE SEQUENCE [LARGE SCALE GENOMIC DNA]</scope>
    <source>
        <strain evidence="5">RS831</strain>
        <tissue evidence="5">Whole body</tissue>
    </source>
</reference>
<reference evidence="5 6" key="1">
    <citation type="submission" date="2018-11" db="EMBL/GenBank/DDBJ databases">
        <authorList>
            <person name="Lopez-Roques C."/>
            <person name="Donnadieu C."/>
            <person name="Bouchez O."/>
            <person name="Klopp C."/>
            <person name="Cabau C."/>
            <person name="Zahm M."/>
        </authorList>
    </citation>
    <scope>NUCLEOTIDE SEQUENCE [LARGE SCALE GENOMIC DNA]</scope>
    <source>
        <strain evidence="5">RS831</strain>
        <tissue evidence="5">Whole body</tissue>
    </source>
</reference>
<protein>
    <recommendedName>
        <fullName evidence="4">GATA-type domain-containing protein</fullName>
    </recommendedName>
</protein>
<dbReference type="Gene3D" id="3.30.50.10">
    <property type="entry name" value="Erythroid Transcription Factor GATA-1, subunit A"/>
    <property type="match status" value="1"/>
</dbReference>
<proteinExistence type="predicted"/>
<name>A0A437DNL3_ORYJA</name>
<dbReference type="InterPro" id="IPR000679">
    <property type="entry name" value="Znf_GATA"/>
</dbReference>
<dbReference type="InterPro" id="IPR053116">
    <property type="entry name" value="GATA-type_Znf_Regulator"/>
</dbReference>
<dbReference type="EMBL" id="CM012437">
    <property type="protein sequence ID" value="RVE76445.1"/>
    <property type="molecule type" value="Genomic_DNA"/>
</dbReference>
<keyword evidence="6" id="KW-1185">Reference proteome</keyword>
<keyword evidence="2" id="KW-0863">Zinc-finger</keyword>
<accession>A0A437DNL3</accession>
<feature type="domain" description="GATA-type" evidence="4">
    <location>
        <begin position="457"/>
        <end position="492"/>
    </location>
</feature>
<dbReference type="PANTHER" id="PTHR47341:SF1">
    <property type="entry name" value="GATA-TYPE ZINC FINGER PROTEIN 1"/>
    <property type="match status" value="1"/>
</dbReference>
<dbReference type="CDD" id="cd00202">
    <property type="entry name" value="ZnF_GATA"/>
    <property type="match status" value="1"/>
</dbReference>
<evidence type="ECO:0000313" key="5">
    <source>
        <dbReference type="EMBL" id="RVE76445.1"/>
    </source>
</evidence>
<sequence>MSTRPQAEAFCIQESKSKVEHNDSPSALFYLFQEVSKLHAHSSLLDSNPPPERLKETSKKNPLFIKKTEDGRSIQVSVSSCQLSMSDVTPYHNLKNMREESPRSNLEETRRECSSPLKALSLINLHCERLLQGGVEVSVSGSALSSASCSNPAASLAAGQYQYAPSLVLSEKQERAVSAHPEQARSDVQKAEKADAVGVTLKEDDSVIYFQPQCREEVKFTVNGELERSHGSSLGVGRILDLQHPGNAEHHVHTTNRSLDDQLIFSPNEKELSTITLDQNANVSLSSVIPHLPPPNPVLPSSQPASLLLSDAASFDSSSKQDHTVSAHESVSNTGETHRSAHLKSLSCDASPPTSEVWKGQKEEIGLPSNPWRTKTRRKQLHPSRSADLQDPNFQGVTFRMDTELDDTREQCRLLITSEYSKELRRSVKKPKPRSRMSQRSLKTSSSDEENDLTASISKGKVCASCCTRKTPMWRDAEDGTPLCNACGIRYKKYRVRCLNCWHIPRKEGNSNSRCLKCGNFVRLTTAQRKHVI</sequence>
<dbReference type="OrthoDB" id="2162994at2759"/>
<dbReference type="InterPro" id="IPR013088">
    <property type="entry name" value="Znf_NHR/GATA"/>
</dbReference>
<evidence type="ECO:0000256" key="3">
    <source>
        <dbReference type="SAM" id="MobiDB-lite"/>
    </source>
</evidence>
<dbReference type="AlphaFoldDB" id="A0A437DNL3"/>
<evidence type="ECO:0000256" key="1">
    <source>
        <dbReference type="ARBA" id="ARBA00023242"/>
    </source>
</evidence>
<organism evidence="5 6">
    <name type="scientific">Oryzias javanicus</name>
    <name type="common">Javanese ricefish</name>
    <name type="synonym">Aplocheilus javanicus</name>
    <dbReference type="NCBI Taxonomy" id="123683"/>
    <lineage>
        <taxon>Eukaryota</taxon>
        <taxon>Metazoa</taxon>
        <taxon>Chordata</taxon>
        <taxon>Craniata</taxon>
        <taxon>Vertebrata</taxon>
        <taxon>Euteleostomi</taxon>
        <taxon>Actinopterygii</taxon>
        <taxon>Neopterygii</taxon>
        <taxon>Teleostei</taxon>
        <taxon>Neoteleostei</taxon>
        <taxon>Acanthomorphata</taxon>
        <taxon>Ovalentaria</taxon>
        <taxon>Atherinomorphae</taxon>
        <taxon>Beloniformes</taxon>
        <taxon>Adrianichthyidae</taxon>
        <taxon>Oryziinae</taxon>
        <taxon>Oryzias</taxon>
    </lineage>
</organism>
<keyword evidence="2" id="KW-0479">Metal-binding</keyword>